<feature type="compositionally biased region" description="Basic and acidic residues" evidence="1">
    <location>
        <begin position="80"/>
        <end position="108"/>
    </location>
</feature>
<feature type="compositionally biased region" description="Polar residues" evidence="1">
    <location>
        <begin position="327"/>
        <end position="348"/>
    </location>
</feature>
<name>A0AAN7ARK0_9PEZI</name>
<feature type="compositionally biased region" description="Basic and acidic residues" evidence="1">
    <location>
        <begin position="358"/>
        <end position="367"/>
    </location>
</feature>
<feature type="compositionally biased region" description="Polar residues" evidence="1">
    <location>
        <begin position="125"/>
        <end position="144"/>
    </location>
</feature>
<evidence type="ECO:0000256" key="1">
    <source>
        <dbReference type="SAM" id="MobiDB-lite"/>
    </source>
</evidence>
<comment type="caution">
    <text evidence="2">The sequence shown here is derived from an EMBL/GenBank/DDBJ whole genome shotgun (WGS) entry which is preliminary data.</text>
</comment>
<dbReference type="Proteomes" id="UP001303160">
    <property type="component" value="Unassembled WGS sequence"/>
</dbReference>
<reference evidence="2" key="1">
    <citation type="journal article" date="2023" name="Mol. Phylogenet. Evol.">
        <title>Genome-scale phylogeny and comparative genomics of the fungal order Sordariales.</title>
        <authorList>
            <person name="Hensen N."/>
            <person name="Bonometti L."/>
            <person name="Westerberg I."/>
            <person name="Brannstrom I.O."/>
            <person name="Guillou S."/>
            <person name="Cros-Aarteil S."/>
            <person name="Calhoun S."/>
            <person name="Haridas S."/>
            <person name="Kuo A."/>
            <person name="Mondo S."/>
            <person name="Pangilinan J."/>
            <person name="Riley R."/>
            <person name="LaButti K."/>
            <person name="Andreopoulos B."/>
            <person name="Lipzen A."/>
            <person name="Chen C."/>
            <person name="Yan M."/>
            <person name="Daum C."/>
            <person name="Ng V."/>
            <person name="Clum A."/>
            <person name="Steindorff A."/>
            <person name="Ohm R.A."/>
            <person name="Martin F."/>
            <person name="Silar P."/>
            <person name="Natvig D.O."/>
            <person name="Lalanne C."/>
            <person name="Gautier V."/>
            <person name="Ament-Velasquez S.L."/>
            <person name="Kruys A."/>
            <person name="Hutchinson M.I."/>
            <person name="Powell A.J."/>
            <person name="Barry K."/>
            <person name="Miller A.N."/>
            <person name="Grigoriev I.V."/>
            <person name="Debuchy R."/>
            <person name="Gladieux P."/>
            <person name="Hiltunen Thoren M."/>
            <person name="Johannesson H."/>
        </authorList>
    </citation>
    <scope>NUCLEOTIDE SEQUENCE</scope>
    <source>
        <strain evidence="2">CBS 315.58</strain>
    </source>
</reference>
<sequence>MSQRTTRARERELSSSWRAQAQELSWSINVSPGVPTVLPIPALGVEVLVSPLKGWGHSQRPFTFHLTASPSTAPSQRAEPVSRFHRERSRSPTRDHRQDFRHWRDRSPPDGLSQGPQQLGRMPTTGPNNHQSHPSDDPSGTASSDFARLPPTAPRSMRGHPDQLPDNPKAKINNLKLALDEDQKCLENLKRNVRNYGPYLLKKKTDECLTRIELHQEKLRELDAITMPTFEGVSPAKARHMPGNPVLHQAGSSNPLSGNSHSKNYRITNRQMASNHEQMLGSSPISKELEAITKPTPEAVFPAKARHMLLNPLKANPSSGNPSSGNYRTTNRQPVLGNPQLSNDNFGNGNALDVGGQKVDDDRHTNDTGDDTAITEKPKSPVHPFQEDPEVFARKYKMLVEMGRREEEYIRRSKERGY</sequence>
<accession>A0AAN7ARK0</accession>
<evidence type="ECO:0000313" key="3">
    <source>
        <dbReference type="Proteomes" id="UP001303160"/>
    </source>
</evidence>
<gene>
    <name evidence="2" type="ORF">QBC40DRAFT_300787</name>
</gene>
<feature type="compositionally biased region" description="Low complexity" evidence="1">
    <location>
        <begin position="316"/>
        <end position="326"/>
    </location>
</feature>
<keyword evidence="3" id="KW-1185">Reference proteome</keyword>
<organism evidence="2 3">
    <name type="scientific">Triangularia verruculosa</name>
    <dbReference type="NCBI Taxonomy" id="2587418"/>
    <lineage>
        <taxon>Eukaryota</taxon>
        <taxon>Fungi</taxon>
        <taxon>Dikarya</taxon>
        <taxon>Ascomycota</taxon>
        <taxon>Pezizomycotina</taxon>
        <taxon>Sordariomycetes</taxon>
        <taxon>Sordariomycetidae</taxon>
        <taxon>Sordariales</taxon>
        <taxon>Podosporaceae</taxon>
        <taxon>Triangularia</taxon>
    </lineage>
</organism>
<dbReference type="EMBL" id="MU863999">
    <property type="protein sequence ID" value="KAK4195892.1"/>
    <property type="molecule type" value="Genomic_DNA"/>
</dbReference>
<dbReference type="AlphaFoldDB" id="A0AAN7ARK0"/>
<feature type="region of interest" description="Disordered" evidence="1">
    <location>
        <begin position="312"/>
        <end position="389"/>
    </location>
</feature>
<proteinExistence type="predicted"/>
<reference evidence="2" key="2">
    <citation type="submission" date="2023-05" db="EMBL/GenBank/DDBJ databases">
        <authorList>
            <consortium name="Lawrence Berkeley National Laboratory"/>
            <person name="Steindorff A."/>
            <person name="Hensen N."/>
            <person name="Bonometti L."/>
            <person name="Westerberg I."/>
            <person name="Brannstrom I.O."/>
            <person name="Guillou S."/>
            <person name="Cros-Aarteil S."/>
            <person name="Calhoun S."/>
            <person name="Haridas S."/>
            <person name="Kuo A."/>
            <person name="Mondo S."/>
            <person name="Pangilinan J."/>
            <person name="Riley R."/>
            <person name="Labutti K."/>
            <person name="Andreopoulos B."/>
            <person name="Lipzen A."/>
            <person name="Chen C."/>
            <person name="Yanf M."/>
            <person name="Daum C."/>
            <person name="Ng V."/>
            <person name="Clum A."/>
            <person name="Ohm R."/>
            <person name="Martin F."/>
            <person name="Silar P."/>
            <person name="Natvig D."/>
            <person name="Lalanne C."/>
            <person name="Gautier V."/>
            <person name="Ament-Velasquez S.L."/>
            <person name="Kruys A."/>
            <person name="Hutchinson M.I."/>
            <person name="Powell A.J."/>
            <person name="Barry K."/>
            <person name="Miller A.N."/>
            <person name="Grigoriev I.V."/>
            <person name="Debuchy R."/>
            <person name="Gladieux P."/>
            <person name="Thoren M.H."/>
            <person name="Johannesson H."/>
        </authorList>
    </citation>
    <scope>NUCLEOTIDE SEQUENCE</scope>
    <source>
        <strain evidence="2">CBS 315.58</strain>
    </source>
</reference>
<evidence type="ECO:0000313" key="2">
    <source>
        <dbReference type="EMBL" id="KAK4195892.1"/>
    </source>
</evidence>
<feature type="region of interest" description="Disordered" evidence="1">
    <location>
        <begin position="66"/>
        <end position="169"/>
    </location>
</feature>
<protein>
    <submittedName>
        <fullName evidence="2">Uncharacterized protein</fullName>
    </submittedName>
</protein>
<feature type="compositionally biased region" description="Polar residues" evidence="1">
    <location>
        <begin position="66"/>
        <end position="75"/>
    </location>
</feature>